<keyword evidence="5" id="KW-0472">Membrane</keyword>
<dbReference type="PANTHER" id="PTHR44169:SF6">
    <property type="entry name" value="NADPH-DEPENDENT 1-ACYLDIHYDROXYACETONE PHOSPHATE REDUCTASE"/>
    <property type="match status" value="1"/>
</dbReference>
<reference evidence="7 8" key="1">
    <citation type="submission" date="2017-12" db="EMBL/GenBank/DDBJ databases">
        <title>Comparative genomics of Botrytis spp.</title>
        <authorList>
            <person name="Valero-Jimenez C.A."/>
            <person name="Tapia P."/>
            <person name="Veloso J."/>
            <person name="Silva-Moreno E."/>
            <person name="Staats M."/>
            <person name="Valdes J.H."/>
            <person name="Van Kan J.A.L."/>
        </authorList>
    </citation>
    <scope>NUCLEOTIDE SEQUENCE [LARGE SCALE GENOMIC DNA]</scope>
    <source>
        <strain evidence="7 8">MUCL435</strain>
    </source>
</reference>
<dbReference type="PRINTS" id="PR00080">
    <property type="entry name" value="SDRFAMILY"/>
</dbReference>
<comment type="similarity">
    <text evidence="1 4">Belongs to the short-chain dehydrogenases/reductases (SDR) family.</text>
</comment>
<evidence type="ECO:0000259" key="6">
    <source>
        <dbReference type="SMART" id="SM00822"/>
    </source>
</evidence>
<dbReference type="AlphaFoldDB" id="A0A4S8RA14"/>
<dbReference type="InterPro" id="IPR020904">
    <property type="entry name" value="Sc_DH/Rdtase_CS"/>
</dbReference>
<dbReference type="SUPFAM" id="SSF51735">
    <property type="entry name" value="NAD(P)-binding Rossmann-fold domains"/>
    <property type="match status" value="1"/>
</dbReference>
<keyword evidence="2" id="KW-0521">NADP</keyword>
<dbReference type="InterPro" id="IPR036291">
    <property type="entry name" value="NAD(P)-bd_dom_sf"/>
</dbReference>
<proteinExistence type="inferred from homology"/>
<feature type="transmembrane region" description="Helical" evidence="5">
    <location>
        <begin position="250"/>
        <end position="274"/>
    </location>
</feature>
<dbReference type="PRINTS" id="PR00081">
    <property type="entry name" value="GDHRDH"/>
</dbReference>
<keyword evidence="5" id="KW-0812">Transmembrane</keyword>
<organism evidence="7 8">
    <name type="scientific">Botrytis galanthina</name>
    <dbReference type="NCBI Taxonomy" id="278940"/>
    <lineage>
        <taxon>Eukaryota</taxon>
        <taxon>Fungi</taxon>
        <taxon>Dikarya</taxon>
        <taxon>Ascomycota</taxon>
        <taxon>Pezizomycotina</taxon>
        <taxon>Leotiomycetes</taxon>
        <taxon>Helotiales</taxon>
        <taxon>Sclerotiniaceae</taxon>
        <taxon>Botrytis</taxon>
    </lineage>
</organism>
<dbReference type="InterPro" id="IPR002347">
    <property type="entry name" value="SDR_fam"/>
</dbReference>
<feature type="transmembrane region" description="Helical" evidence="5">
    <location>
        <begin position="133"/>
        <end position="152"/>
    </location>
</feature>
<evidence type="ECO:0000313" key="8">
    <source>
        <dbReference type="Proteomes" id="UP000308671"/>
    </source>
</evidence>
<dbReference type="GO" id="GO:0019433">
    <property type="term" value="P:triglyceride catabolic process"/>
    <property type="evidence" value="ECO:0007669"/>
    <property type="project" value="TreeGrafter"/>
</dbReference>
<dbReference type="Gene3D" id="3.40.50.720">
    <property type="entry name" value="NAD(P)-binding Rossmann-like Domain"/>
    <property type="match status" value="1"/>
</dbReference>
<dbReference type="Pfam" id="PF00106">
    <property type="entry name" value="adh_short"/>
    <property type="match status" value="1"/>
</dbReference>
<evidence type="ECO:0000256" key="4">
    <source>
        <dbReference type="RuleBase" id="RU000363"/>
    </source>
</evidence>
<feature type="domain" description="Ketoreductase" evidence="6">
    <location>
        <begin position="5"/>
        <end position="186"/>
    </location>
</feature>
<dbReference type="GO" id="GO:0005783">
    <property type="term" value="C:endoplasmic reticulum"/>
    <property type="evidence" value="ECO:0007669"/>
    <property type="project" value="TreeGrafter"/>
</dbReference>
<dbReference type="CDD" id="cd05374">
    <property type="entry name" value="17beta-HSD-like_SDR_c"/>
    <property type="match status" value="1"/>
</dbReference>
<evidence type="ECO:0000256" key="2">
    <source>
        <dbReference type="ARBA" id="ARBA00022857"/>
    </source>
</evidence>
<evidence type="ECO:0000256" key="1">
    <source>
        <dbReference type="ARBA" id="ARBA00006484"/>
    </source>
</evidence>
<evidence type="ECO:0000256" key="5">
    <source>
        <dbReference type="SAM" id="Phobius"/>
    </source>
</evidence>
<dbReference type="GO" id="GO:0000140">
    <property type="term" value="F:acylglycerone-phosphate reductase (NADP+) activity"/>
    <property type="evidence" value="ECO:0007669"/>
    <property type="project" value="TreeGrafter"/>
</dbReference>
<accession>A0A4S8RA14</accession>
<keyword evidence="8" id="KW-1185">Reference proteome</keyword>
<dbReference type="PROSITE" id="PS00061">
    <property type="entry name" value="ADH_SHORT"/>
    <property type="match status" value="1"/>
</dbReference>
<evidence type="ECO:0000256" key="3">
    <source>
        <dbReference type="ARBA" id="ARBA00023002"/>
    </source>
</evidence>
<dbReference type="PANTHER" id="PTHR44169">
    <property type="entry name" value="NADPH-DEPENDENT 1-ACYLDIHYDROXYACETONE PHOSPHATE REDUCTASE"/>
    <property type="match status" value="1"/>
</dbReference>
<dbReference type="FunFam" id="3.40.50.720:FF:000261">
    <property type="entry name" value="NADPH-dependent 1-acyldihydroxyacetone phosphate reductase"/>
    <property type="match status" value="1"/>
</dbReference>
<dbReference type="OrthoDB" id="2102561at2759"/>
<name>A0A4S8RA14_9HELO</name>
<dbReference type="EMBL" id="PQXL01000017">
    <property type="protein sequence ID" value="THV54957.1"/>
    <property type="molecule type" value="Genomic_DNA"/>
</dbReference>
<dbReference type="InterPro" id="IPR057326">
    <property type="entry name" value="KR_dom"/>
</dbReference>
<dbReference type="Proteomes" id="UP000308671">
    <property type="component" value="Unassembled WGS sequence"/>
</dbReference>
<dbReference type="GO" id="GO:0006654">
    <property type="term" value="P:phosphatidic acid biosynthetic process"/>
    <property type="evidence" value="ECO:0007669"/>
    <property type="project" value="TreeGrafter"/>
</dbReference>
<keyword evidence="5" id="KW-1133">Transmembrane helix</keyword>
<dbReference type="GO" id="GO:0005811">
    <property type="term" value="C:lipid droplet"/>
    <property type="evidence" value="ECO:0007669"/>
    <property type="project" value="TreeGrafter"/>
</dbReference>
<keyword evidence="3" id="KW-0560">Oxidoreductase</keyword>
<dbReference type="GO" id="GO:0004806">
    <property type="term" value="F:triacylglycerol lipase activity"/>
    <property type="evidence" value="ECO:0007669"/>
    <property type="project" value="TreeGrafter"/>
</dbReference>
<protein>
    <recommendedName>
        <fullName evidence="6">Ketoreductase domain-containing protein</fullName>
    </recommendedName>
</protein>
<sequence>MATQKTVLITGCTAGGIGHSLALDFHARGYLVIASARSATKITDLAEYGMRTLSLDVTDGKSIEEAKREIEGWVENGEIGGLDVLVNNAGRNCTLPALDVDLDDARHCFETNVFGVMAMCQAFAPLLIKRKGLIVNIGSLAAILPYVFGSVYNASKAALHAYSRTLRLELAPYSVRVMVVVTGGVQSNIARTPRTLPPSSLYLEIEDEFQTRVKHSQSGNAMPNMEYAKGVVDAVVEGGQRTLWRGNKTWIVWFARNWIGSWFFDLVLPGMFGLKRLEGLIRRRERGEEGKKSL</sequence>
<comment type="caution">
    <text evidence="7">The sequence shown here is derived from an EMBL/GenBank/DDBJ whole genome shotgun (WGS) entry which is preliminary data.</text>
</comment>
<gene>
    <name evidence="7" type="ORF">BGAL_0017g00390</name>
</gene>
<dbReference type="SMART" id="SM00822">
    <property type="entry name" value="PKS_KR"/>
    <property type="match status" value="1"/>
</dbReference>
<evidence type="ECO:0000313" key="7">
    <source>
        <dbReference type="EMBL" id="THV54957.1"/>
    </source>
</evidence>